<feature type="compositionally biased region" description="Basic and acidic residues" evidence="1">
    <location>
        <begin position="392"/>
        <end position="402"/>
    </location>
</feature>
<feature type="compositionally biased region" description="Low complexity" evidence="1">
    <location>
        <begin position="366"/>
        <end position="390"/>
    </location>
</feature>
<dbReference type="AlphaFoldDB" id="K5VIX9"/>
<sequence>MCAYGVTLLLLLSIWIPHVVAQVAQSFQWKFGNNYIEDSFQECQSLPLVIESITNDPSALGVPPYYFIAFELGGVPTTTPIGSSNPLWQVTHKAGSSLMLTMVDSNNNTGGNAPMLYNVTAGSNSSCLYTPPDLSTLPSVNPNVTDTLTTCEPWGLTIKGGKKPYTVVLSATNSPVITNVTMGPEDDVFTFPDRADPNVQLMWQWGVSSNTVHTTGSSNTTCVGLVSSSKTTAQIQQQEAQAQAQAAEASRQRTLHLALGLALGLGVPTVLGIALFSYFCYRRRKNPREQRGIWDDQDTEPRPWHSDDHTEMREVDAASQYVSTPRSNKSGYAAPDSPSATPFMQVTPIPPVYFDRELEQAGVAVAPGSASRSSQSQSEPSTSAPESAQARKYREALQDRQHAPGSSSREPQLVSPRPVRMSTLPPPLLGAELDPEAQPDIIIQHRDGGCRHRTQIAVQPGRRPIPAIYDRATAFPSQL</sequence>
<evidence type="ECO:0008006" key="6">
    <source>
        <dbReference type="Google" id="ProtNLM"/>
    </source>
</evidence>
<gene>
    <name evidence="4" type="ORF">PHACADRAFT_263297</name>
</gene>
<feature type="compositionally biased region" description="Basic and acidic residues" evidence="1">
    <location>
        <begin position="290"/>
        <end position="316"/>
    </location>
</feature>
<protein>
    <recommendedName>
        <fullName evidence="6">Mid2 domain-containing protein</fullName>
    </recommendedName>
</protein>
<evidence type="ECO:0000313" key="5">
    <source>
        <dbReference type="Proteomes" id="UP000008370"/>
    </source>
</evidence>
<dbReference type="HOGENOM" id="CLU_033917_1_0_1"/>
<evidence type="ECO:0000256" key="3">
    <source>
        <dbReference type="SAM" id="SignalP"/>
    </source>
</evidence>
<evidence type="ECO:0000256" key="1">
    <source>
        <dbReference type="SAM" id="MobiDB-lite"/>
    </source>
</evidence>
<keyword evidence="3" id="KW-0732">Signal</keyword>
<keyword evidence="2" id="KW-0812">Transmembrane</keyword>
<reference evidence="4 5" key="1">
    <citation type="journal article" date="2012" name="BMC Genomics">
        <title>Comparative genomics of the white-rot fungi, Phanerochaete carnosa and P. chrysosporium, to elucidate the genetic basis of the distinct wood types they colonize.</title>
        <authorList>
            <person name="Suzuki H."/>
            <person name="MacDonald J."/>
            <person name="Syed K."/>
            <person name="Salamov A."/>
            <person name="Hori C."/>
            <person name="Aerts A."/>
            <person name="Henrissat B."/>
            <person name="Wiebenga A."/>
            <person name="vanKuyk P.A."/>
            <person name="Barry K."/>
            <person name="Lindquist E."/>
            <person name="LaButti K."/>
            <person name="Lapidus A."/>
            <person name="Lucas S."/>
            <person name="Coutinho P."/>
            <person name="Gong Y."/>
            <person name="Samejima M."/>
            <person name="Mahadevan R."/>
            <person name="Abou-Zaid M."/>
            <person name="de Vries R.P."/>
            <person name="Igarashi K."/>
            <person name="Yadav J.S."/>
            <person name="Grigoriev I.V."/>
            <person name="Master E.R."/>
        </authorList>
    </citation>
    <scope>NUCLEOTIDE SEQUENCE [LARGE SCALE GENOMIC DNA]</scope>
    <source>
        <strain evidence="4 5">HHB-10118-sp</strain>
    </source>
</reference>
<keyword evidence="5" id="KW-1185">Reference proteome</keyword>
<feature type="region of interest" description="Disordered" evidence="1">
    <location>
        <begin position="290"/>
        <end position="343"/>
    </location>
</feature>
<organism evidence="4 5">
    <name type="scientific">Phanerochaete carnosa (strain HHB-10118-sp)</name>
    <name type="common">White-rot fungus</name>
    <name type="synonym">Peniophora carnosa</name>
    <dbReference type="NCBI Taxonomy" id="650164"/>
    <lineage>
        <taxon>Eukaryota</taxon>
        <taxon>Fungi</taxon>
        <taxon>Dikarya</taxon>
        <taxon>Basidiomycota</taxon>
        <taxon>Agaricomycotina</taxon>
        <taxon>Agaricomycetes</taxon>
        <taxon>Polyporales</taxon>
        <taxon>Phanerochaetaceae</taxon>
        <taxon>Phanerochaete</taxon>
    </lineage>
</organism>
<feature type="signal peptide" evidence="3">
    <location>
        <begin position="1"/>
        <end position="21"/>
    </location>
</feature>
<dbReference type="OrthoDB" id="2527908at2759"/>
<dbReference type="GeneID" id="18918523"/>
<evidence type="ECO:0000313" key="4">
    <source>
        <dbReference type="EMBL" id="EKM51253.1"/>
    </source>
</evidence>
<feature type="transmembrane region" description="Helical" evidence="2">
    <location>
        <begin position="257"/>
        <end position="281"/>
    </location>
</feature>
<keyword evidence="2" id="KW-0472">Membrane</keyword>
<keyword evidence="2" id="KW-1133">Transmembrane helix</keyword>
<dbReference type="Proteomes" id="UP000008370">
    <property type="component" value="Unassembled WGS sequence"/>
</dbReference>
<name>K5VIX9_PHACS</name>
<feature type="chain" id="PRO_5003884860" description="Mid2 domain-containing protein" evidence="3">
    <location>
        <begin position="22"/>
        <end position="479"/>
    </location>
</feature>
<accession>K5VIX9</accession>
<dbReference type="InParanoid" id="K5VIX9"/>
<dbReference type="KEGG" id="pco:PHACADRAFT_263297"/>
<dbReference type="EMBL" id="JH930477">
    <property type="protein sequence ID" value="EKM51253.1"/>
    <property type="molecule type" value="Genomic_DNA"/>
</dbReference>
<dbReference type="RefSeq" id="XP_007400404.1">
    <property type="nucleotide sequence ID" value="XM_007400342.1"/>
</dbReference>
<feature type="compositionally biased region" description="Polar residues" evidence="1">
    <location>
        <begin position="320"/>
        <end position="330"/>
    </location>
</feature>
<feature type="region of interest" description="Disordered" evidence="1">
    <location>
        <begin position="364"/>
        <end position="433"/>
    </location>
</feature>
<evidence type="ECO:0000256" key="2">
    <source>
        <dbReference type="SAM" id="Phobius"/>
    </source>
</evidence>
<proteinExistence type="predicted"/>